<dbReference type="RefSeq" id="WP_126987841.1">
    <property type="nucleotide sequence ID" value="NZ_ML133857.1"/>
</dbReference>
<protein>
    <recommendedName>
        <fullName evidence="6">Methylamine utilisation protein MauE domain-containing protein</fullName>
    </recommendedName>
</protein>
<evidence type="ECO:0000256" key="1">
    <source>
        <dbReference type="ARBA" id="ARBA00004141"/>
    </source>
</evidence>
<dbReference type="UniPathway" id="UPA00895"/>
<dbReference type="GeneID" id="78121638"/>
<feature type="transmembrane region" description="Helical" evidence="5">
    <location>
        <begin position="71"/>
        <end position="89"/>
    </location>
</feature>
<feature type="transmembrane region" description="Helical" evidence="5">
    <location>
        <begin position="149"/>
        <end position="172"/>
    </location>
</feature>
<dbReference type="Proteomes" id="UP000274327">
    <property type="component" value="Unassembled WGS sequence"/>
</dbReference>
<evidence type="ECO:0000256" key="4">
    <source>
        <dbReference type="ARBA" id="ARBA00023136"/>
    </source>
</evidence>
<name>A0A426SIB7_9MICO</name>
<comment type="caution">
    <text evidence="7">The sequence shown here is derived from an EMBL/GenBank/DDBJ whole genome shotgun (WGS) entry which is preliminary data.</text>
</comment>
<keyword evidence="2 5" id="KW-0812">Transmembrane</keyword>
<evidence type="ECO:0000256" key="2">
    <source>
        <dbReference type="ARBA" id="ARBA00022692"/>
    </source>
</evidence>
<dbReference type="Pfam" id="PF07291">
    <property type="entry name" value="MauE"/>
    <property type="match status" value="1"/>
</dbReference>
<dbReference type="SUPFAM" id="SSF52833">
    <property type="entry name" value="Thioredoxin-like"/>
    <property type="match status" value="1"/>
</dbReference>
<comment type="subcellular location">
    <subcellularLocation>
        <location evidence="1">Membrane</location>
        <topology evidence="1">Multi-pass membrane protein</topology>
    </subcellularLocation>
</comment>
<feature type="transmembrane region" description="Helical" evidence="5">
    <location>
        <begin position="120"/>
        <end position="142"/>
    </location>
</feature>
<evidence type="ECO:0000313" key="7">
    <source>
        <dbReference type="EMBL" id="RRR17904.1"/>
    </source>
</evidence>
<keyword evidence="8" id="KW-1185">Reference proteome</keyword>
<feature type="transmembrane region" description="Helical" evidence="5">
    <location>
        <begin position="45"/>
        <end position="64"/>
    </location>
</feature>
<dbReference type="AlphaFoldDB" id="A0A426SIB7"/>
<dbReference type="InterPro" id="IPR036249">
    <property type="entry name" value="Thioredoxin-like_sf"/>
</dbReference>
<organism evidence="7 8">
    <name type="scientific">Brachybacterium paraconglomeratum</name>
    <dbReference type="NCBI Taxonomy" id="173362"/>
    <lineage>
        <taxon>Bacteria</taxon>
        <taxon>Bacillati</taxon>
        <taxon>Actinomycetota</taxon>
        <taxon>Actinomycetes</taxon>
        <taxon>Micrococcales</taxon>
        <taxon>Dermabacteraceae</taxon>
        <taxon>Brachybacterium</taxon>
    </lineage>
</organism>
<dbReference type="InterPro" id="IPR009908">
    <property type="entry name" value="Methylamine_util_MauE"/>
</dbReference>
<gene>
    <name evidence="7" type="ORF">DS079_11450</name>
</gene>
<proteinExistence type="predicted"/>
<dbReference type="EMBL" id="QOCI01000009">
    <property type="protein sequence ID" value="RRR17904.1"/>
    <property type="molecule type" value="Genomic_DNA"/>
</dbReference>
<dbReference type="GO" id="GO:0016020">
    <property type="term" value="C:membrane"/>
    <property type="evidence" value="ECO:0007669"/>
    <property type="project" value="UniProtKB-SubCell"/>
</dbReference>
<dbReference type="Gene3D" id="3.40.30.10">
    <property type="entry name" value="Glutaredoxin"/>
    <property type="match status" value="1"/>
</dbReference>
<sequence>MAVLLAAPILLSITLLISGLAKLGAREGTKDAMRSLRLPLPAFHASVASALPAAEIILALALWIPVPPLQVFLAGLVALLMFTYLAIIARALTFEEQVHCSCFGTLASPTVSRTTLVRNVLLSVLGVLAVVAAASGAMTTLLVQAPMGLIGLGLALLIAIALTAATIGGSVAETDADASTAPAPAAADADEDELLDYERSPIPAAVLQQPDGRLITLTQLTAQRAALLVFVTEGCGPCERVLDHAEEWIGELEQTLQVRFVFSRPLDQLRERTTDRVAGYALHDLQFTARTALGGTSAPSAVLLGADGQLAGGPVNGGSAVIEFVQEIREQLAEAQAGGELPADG</sequence>
<reference evidence="7 8" key="1">
    <citation type="submission" date="2018-07" db="EMBL/GenBank/DDBJ databases">
        <title>Brachybacteriurn paraconglorneratum KCTC 9916.</title>
        <authorList>
            <person name="Li Y."/>
        </authorList>
    </citation>
    <scope>NUCLEOTIDE SEQUENCE [LARGE SCALE GENOMIC DNA]</scope>
    <source>
        <strain evidence="7 8">KCTC 9916</strain>
    </source>
</reference>
<accession>A0A426SIB7</accession>
<keyword evidence="4 5" id="KW-0472">Membrane</keyword>
<evidence type="ECO:0000313" key="8">
    <source>
        <dbReference type="Proteomes" id="UP000274327"/>
    </source>
</evidence>
<evidence type="ECO:0000256" key="5">
    <source>
        <dbReference type="SAM" id="Phobius"/>
    </source>
</evidence>
<evidence type="ECO:0000259" key="6">
    <source>
        <dbReference type="Pfam" id="PF07291"/>
    </source>
</evidence>
<dbReference type="GO" id="GO:0030416">
    <property type="term" value="P:methylamine metabolic process"/>
    <property type="evidence" value="ECO:0007669"/>
    <property type="project" value="InterPro"/>
</dbReference>
<evidence type="ECO:0000256" key="3">
    <source>
        <dbReference type="ARBA" id="ARBA00022989"/>
    </source>
</evidence>
<feature type="domain" description="Methylamine utilisation protein MauE" evidence="6">
    <location>
        <begin position="3"/>
        <end position="131"/>
    </location>
</feature>
<keyword evidence="3 5" id="KW-1133">Transmembrane helix</keyword>